<comment type="function">
    <text evidence="3">Regulates mitochondrial small subunit maturation by controlling 15S rRNA 5'-end processing. Localizes to the 5' precursor of the 15S rRNA in a position that is subsequently occupied by mS47 in the mature yeast mtSSU. Uses structure and sequence-specific RNA recognition, binding to a single-stranded region of the precursor and specifically recognizing bases -6 to -1. The exchange of Ccm1 for mS47 is coupled to the irreversible removal of precursor rRNA that is accompanied by conformational changes of the mitoribosomal proteins uS5m and mS26. These conformational changes signal completion of 5'-end rRNA processing through protection of the mature 5'-end of the 15S rRNA and stabilization of mS47. The removal of the 5' precursor together with the dissociation of Ccm1 may be catalyzed by the 5'-3' exoribonuclease Pet127. Involved in the specific removal of group I introns in mitochondrial encoded transcripts.</text>
</comment>
<feature type="region of interest" description="Disordered" evidence="6">
    <location>
        <begin position="47"/>
        <end position="97"/>
    </location>
</feature>
<dbReference type="Gene3D" id="1.25.40.10">
    <property type="entry name" value="Tetratricopeptide repeat domain"/>
    <property type="match status" value="2"/>
</dbReference>
<evidence type="ECO:0000256" key="1">
    <source>
        <dbReference type="ARBA" id="ARBA00006192"/>
    </source>
</evidence>
<feature type="repeat" description="PPR" evidence="5">
    <location>
        <begin position="130"/>
        <end position="164"/>
    </location>
</feature>
<evidence type="ECO:0000256" key="3">
    <source>
        <dbReference type="ARBA" id="ARBA00044493"/>
    </source>
</evidence>
<feature type="region of interest" description="Disordered" evidence="6">
    <location>
        <begin position="583"/>
        <end position="604"/>
    </location>
</feature>
<comment type="subunit">
    <text evidence="4">Binds to mitochondrial small subunit 15S rRNA.</text>
</comment>
<dbReference type="EMBL" id="KL142368">
    <property type="protein sequence ID" value="KDR83746.1"/>
    <property type="molecule type" value="Genomic_DNA"/>
</dbReference>
<keyword evidence="8" id="KW-1185">Reference proteome</keyword>
<feature type="region of interest" description="Disordered" evidence="6">
    <location>
        <begin position="1"/>
        <end position="33"/>
    </location>
</feature>
<evidence type="ECO:0000313" key="8">
    <source>
        <dbReference type="Proteomes" id="UP000027222"/>
    </source>
</evidence>
<dbReference type="InterPro" id="IPR002885">
    <property type="entry name" value="PPR_rpt"/>
</dbReference>
<evidence type="ECO:0000256" key="4">
    <source>
        <dbReference type="ARBA" id="ARBA00044511"/>
    </source>
</evidence>
<dbReference type="OrthoDB" id="185373at2759"/>
<dbReference type="PANTHER" id="PTHR47447">
    <property type="entry name" value="OS03G0856100 PROTEIN"/>
    <property type="match status" value="1"/>
</dbReference>
<dbReference type="AlphaFoldDB" id="A0A067TKQ3"/>
<accession>A0A067TKQ3</accession>
<sequence length="604" mass="67707">MPRKSIATDKRGGRRFLSTRQSPREISVGKSTEAPVLPRFIRRQQLQLNATRKTNTPRRIANQNDQATSSPSAVPRFRSRHYDPSNESPKGGLRPLEPHVLSSRLKKLCDAGKLDDAVYMLKNAPLDAQNTPVWNTLIWETLKAKRFQLGYQLFVDMKRRGFSPTTRTFQTFFNGLARIDHWSTHPKQLVNARSLYEAFQRHVSSLKRHDPNDAELSIDPLAGYIRILGNAGLYQEVFDVYYAMDQDGPLAPNQFVFTAMFQAIAAAKNDTTEGSVKVAADARMIWGQLIKASKKSPGFTPDSHTVVAALGALAGGNQPDHELALRLVTQYFGLETDKSVSKPGMFPLQPESLAAILRLCNQSENYALATKFLQQVKRRPDDIGGVSILDRAHMEEVLRAELTLRETGLGYHAVETLEWMLRQEITGPNGPKIRPGMSTYNLVIQACRRSGDWNGATRTFDLMTGYHAHDFMDGSVAAVPRFDKRGLGRNLPATAEFMSFMLRVALGTKNRADMRQALRIVDYLGLENLTTKSVKQRDFFGTKLASAVIDAVNTVLEEQGKYTRLEEAMKWKVLAGEARTQIGDHTAPTTPTGETMRIQRRDRC</sequence>
<keyword evidence="2" id="KW-0677">Repeat</keyword>
<dbReference type="Pfam" id="PF13041">
    <property type="entry name" value="PPR_2"/>
    <property type="match status" value="1"/>
</dbReference>
<organism evidence="7 8">
    <name type="scientific">Galerina marginata (strain CBS 339.88)</name>
    <dbReference type="NCBI Taxonomy" id="685588"/>
    <lineage>
        <taxon>Eukaryota</taxon>
        <taxon>Fungi</taxon>
        <taxon>Dikarya</taxon>
        <taxon>Basidiomycota</taxon>
        <taxon>Agaricomycotina</taxon>
        <taxon>Agaricomycetes</taxon>
        <taxon>Agaricomycetidae</taxon>
        <taxon>Agaricales</taxon>
        <taxon>Agaricineae</taxon>
        <taxon>Strophariaceae</taxon>
        <taxon>Galerina</taxon>
    </lineage>
</organism>
<reference evidence="8" key="1">
    <citation type="journal article" date="2014" name="Proc. Natl. Acad. Sci. U.S.A.">
        <title>Extensive sampling of basidiomycete genomes demonstrates inadequacy of the white-rot/brown-rot paradigm for wood decay fungi.</title>
        <authorList>
            <person name="Riley R."/>
            <person name="Salamov A.A."/>
            <person name="Brown D.W."/>
            <person name="Nagy L.G."/>
            <person name="Floudas D."/>
            <person name="Held B.W."/>
            <person name="Levasseur A."/>
            <person name="Lombard V."/>
            <person name="Morin E."/>
            <person name="Otillar R."/>
            <person name="Lindquist E.A."/>
            <person name="Sun H."/>
            <person name="LaButti K.M."/>
            <person name="Schmutz J."/>
            <person name="Jabbour D."/>
            <person name="Luo H."/>
            <person name="Baker S.E."/>
            <person name="Pisabarro A.G."/>
            <person name="Walton J.D."/>
            <person name="Blanchette R.A."/>
            <person name="Henrissat B."/>
            <person name="Martin F."/>
            <person name="Cullen D."/>
            <person name="Hibbett D.S."/>
            <person name="Grigoriev I.V."/>
        </authorList>
    </citation>
    <scope>NUCLEOTIDE SEQUENCE [LARGE SCALE GENOMIC DNA]</scope>
    <source>
        <strain evidence="8">CBS 339.88</strain>
    </source>
</reference>
<dbReference type="STRING" id="685588.A0A067TKQ3"/>
<protein>
    <recommendedName>
        <fullName evidence="9">Pentacotripeptide-repeat region of PRORP domain-containing protein</fullName>
    </recommendedName>
</protein>
<proteinExistence type="inferred from homology"/>
<comment type="similarity">
    <text evidence="1">Belongs to the CCM1 family.</text>
</comment>
<evidence type="ECO:0008006" key="9">
    <source>
        <dbReference type="Google" id="ProtNLM"/>
    </source>
</evidence>
<dbReference type="Proteomes" id="UP000027222">
    <property type="component" value="Unassembled WGS sequence"/>
</dbReference>
<feature type="compositionally biased region" description="Polar residues" evidence="6">
    <location>
        <begin position="61"/>
        <end position="72"/>
    </location>
</feature>
<dbReference type="PANTHER" id="PTHR47447:SF28">
    <property type="entry name" value="PENTACOTRIPEPTIDE-REPEAT REGION OF PRORP DOMAIN-CONTAINING PROTEIN"/>
    <property type="match status" value="1"/>
</dbReference>
<gene>
    <name evidence="7" type="ORF">GALMADRAFT_219578</name>
</gene>
<dbReference type="HOGENOM" id="CLU_026239_0_0_1"/>
<evidence type="ECO:0000313" key="7">
    <source>
        <dbReference type="EMBL" id="KDR83746.1"/>
    </source>
</evidence>
<name>A0A067TKQ3_GALM3</name>
<dbReference type="PROSITE" id="PS51375">
    <property type="entry name" value="PPR"/>
    <property type="match status" value="1"/>
</dbReference>
<dbReference type="NCBIfam" id="TIGR00756">
    <property type="entry name" value="PPR"/>
    <property type="match status" value="1"/>
</dbReference>
<evidence type="ECO:0000256" key="5">
    <source>
        <dbReference type="PROSITE-ProRule" id="PRU00708"/>
    </source>
</evidence>
<dbReference type="InterPro" id="IPR011990">
    <property type="entry name" value="TPR-like_helical_dom_sf"/>
</dbReference>
<dbReference type="Pfam" id="PF01535">
    <property type="entry name" value="PPR"/>
    <property type="match status" value="1"/>
</dbReference>
<feature type="compositionally biased region" description="Basic and acidic residues" evidence="6">
    <location>
        <begin position="1"/>
        <end position="11"/>
    </location>
</feature>
<evidence type="ECO:0000256" key="2">
    <source>
        <dbReference type="ARBA" id="ARBA00022737"/>
    </source>
</evidence>
<evidence type="ECO:0000256" key="6">
    <source>
        <dbReference type="SAM" id="MobiDB-lite"/>
    </source>
</evidence>